<dbReference type="Pfam" id="PF14286">
    <property type="entry name" value="DHHW"/>
    <property type="match status" value="1"/>
</dbReference>
<dbReference type="InterPro" id="IPR025945">
    <property type="entry name" value="DHHW"/>
</dbReference>
<protein>
    <recommendedName>
        <fullName evidence="3">AlgX/AlgJ SGNH hydrolase-like domain-containing protein</fullName>
    </recommendedName>
</protein>
<evidence type="ECO:0008006" key="3">
    <source>
        <dbReference type="Google" id="ProtNLM"/>
    </source>
</evidence>
<comment type="caution">
    <text evidence="1">The sequence shown here is derived from an EMBL/GenBank/DDBJ whole genome shotgun (WGS) entry which is preliminary data.</text>
</comment>
<evidence type="ECO:0000313" key="2">
    <source>
        <dbReference type="Proteomes" id="UP000460412"/>
    </source>
</evidence>
<dbReference type="EMBL" id="WUQX01000001">
    <property type="protein sequence ID" value="MXP77590.1"/>
    <property type="molecule type" value="Genomic_DNA"/>
</dbReference>
<keyword evidence="2" id="KW-1185">Reference proteome</keyword>
<dbReference type="AlphaFoldDB" id="A0A7X3SKP5"/>
<reference evidence="1 2" key="1">
    <citation type="submission" date="2019-12" db="EMBL/GenBank/DDBJ databases">
        <title>Sporaefaciens musculi gen. nov., sp. nov., a novel bacterium isolated from the caecum of an obese mouse.</title>
        <authorList>
            <person name="Rasmussen T.S."/>
            <person name="Streidl T."/>
            <person name="Hitch T.C.A."/>
            <person name="Wortmann E."/>
            <person name="Deptula P."/>
            <person name="Hansen M."/>
            <person name="Nielsen D.S."/>
            <person name="Clavel T."/>
            <person name="Vogensen F.K."/>
        </authorList>
    </citation>
    <scope>NUCLEOTIDE SEQUENCE [LARGE SCALE GENOMIC DNA]</scope>
    <source>
        <strain evidence="1 2">WCA-9-b2</strain>
    </source>
</reference>
<proteinExistence type="predicted"/>
<dbReference type="RefSeq" id="WP_159753023.1">
    <property type="nucleotide sequence ID" value="NZ_WUQX01000001.1"/>
</dbReference>
<dbReference type="Proteomes" id="UP000460412">
    <property type="component" value="Unassembled WGS sequence"/>
</dbReference>
<sequence length="390" mass="44691">MRQKKQKEFKSGRAYRRKTAALLFFGLLILISLLELIPLEQDFSDKENRPLATRPKLAWEDVADGSFMDKYEAFRSDQFLGRNLWVSLKNRIDLLMGKRESNGVFKGKDDYLLEDIKEADQEKLHANLKAMADFGESYEKVPIYLALAPNAANILSDKLPRFAVTKDQNGMFREISQELSERVAWVDLSKTLAAHKKEEIFYRTDSHWTTLGAYYASQQLVESMQLDEAKTPKWEKYVVTNIFTGDLSLKSGYQTGYQESIYIYTAKSDKEMPQIVVDAGEGKISTLYDRTKLKEMDAYDLFLGGSKGMVNIRTTADTTDRLLLVKDSYANCLIPFLVPYFREIIVIDPEFYEGNLNDIMGEKKISRVLFLYSGNTFVQDDKISGVLQDG</sequence>
<name>A0A7X3SKP5_9FIRM</name>
<accession>A0A7X3SKP5</accession>
<evidence type="ECO:0000313" key="1">
    <source>
        <dbReference type="EMBL" id="MXP77590.1"/>
    </source>
</evidence>
<gene>
    <name evidence="1" type="ORF">GN277_20220</name>
</gene>
<organism evidence="1 2">
    <name type="scientific">Sporofaciens musculi</name>
    <dbReference type="NCBI Taxonomy" id="2681861"/>
    <lineage>
        <taxon>Bacteria</taxon>
        <taxon>Bacillati</taxon>
        <taxon>Bacillota</taxon>
        <taxon>Clostridia</taxon>
        <taxon>Lachnospirales</taxon>
        <taxon>Lachnospiraceae</taxon>
        <taxon>Sporofaciens</taxon>
    </lineage>
</organism>